<dbReference type="Pfam" id="PF13927">
    <property type="entry name" value="Ig_3"/>
    <property type="match status" value="1"/>
</dbReference>
<dbReference type="GO" id="GO:0005524">
    <property type="term" value="F:ATP binding"/>
    <property type="evidence" value="ECO:0007669"/>
    <property type="project" value="UniProtKB-KW"/>
</dbReference>
<keyword evidence="6 19" id="KW-0732">Signal</keyword>
<dbReference type="GO" id="GO:0070593">
    <property type="term" value="P:dendrite self-avoidance"/>
    <property type="evidence" value="ECO:0007669"/>
    <property type="project" value="TreeGrafter"/>
</dbReference>
<evidence type="ECO:0000256" key="3">
    <source>
        <dbReference type="ARBA" id="ARBA00022553"/>
    </source>
</evidence>
<dbReference type="InterPro" id="IPR003598">
    <property type="entry name" value="Ig_sub2"/>
</dbReference>
<dbReference type="GO" id="GO:0030424">
    <property type="term" value="C:axon"/>
    <property type="evidence" value="ECO:0007669"/>
    <property type="project" value="TreeGrafter"/>
</dbReference>
<evidence type="ECO:0000256" key="14">
    <source>
        <dbReference type="ARBA" id="ARBA00023157"/>
    </source>
</evidence>
<keyword evidence="7" id="KW-0677">Repeat</keyword>
<feature type="domain" description="Ig-like" evidence="20">
    <location>
        <begin position="133"/>
        <end position="239"/>
    </location>
</feature>
<evidence type="ECO:0000256" key="11">
    <source>
        <dbReference type="ARBA" id="ARBA00022989"/>
    </source>
</evidence>
<evidence type="ECO:0000256" key="18">
    <source>
        <dbReference type="SAM" id="Phobius"/>
    </source>
</evidence>
<evidence type="ECO:0000256" key="2">
    <source>
        <dbReference type="ARBA" id="ARBA00011902"/>
    </source>
</evidence>
<evidence type="ECO:0000256" key="4">
    <source>
        <dbReference type="ARBA" id="ARBA00022679"/>
    </source>
</evidence>
<dbReference type="GO" id="GO:0004714">
    <property type="term" value="F:transmembrane receptor protein tyrosine kinase activity"/>
    <property type="evidence" value="ECO:0007669"/>
    <property type="project" value="UniProtKB-EC"/>
</dbReference>
<dbReference type="InterPro" id="IPR013098">
    <property type="entry name" value="Ig_I-set"/>
</dbReference>
<evidence type="ECO:0000256" key="15">
    <source>
        <dbReference type="ARBA" id="ARBA00023170"/>
    </source>
</evidence>
<keyword evidence="15 21" id="KW-0675">Receptor</keyword>
<accession>A0A9X0CF50</accession>
<dbReference type="PANTHER" id="PTHR10075">
    <property type="entry name" value="BASIGIN RELATED"/>
    <property type="match status" value="1"/>
</dbReference>
<dbReference type="InterPro" id="IPR013783">
    <property type="entry name" value="Ig-like_fold"/>
</dbReference>
<evidence type="ECO:0000256" key="10">
    <source>
        <dbReference type="ARBA" id="ARBA00022840"/>
    </source>
</evidence>
<name>A0A9X0CF50_9CNID</name>
<feature type="domain" description="Ig-like" evidence="20">
    <location>
        <begin position="671"/>
        <end position="780"/>
    </location>
</feature>
<feature type="signal peptide" evidence="19">
    <location>
        <begin position="1"/>
        <end position="23"/>
    </location>
</feature>
<dbReference type="InterPro" id="IPR007110">
    <property type="entry name" value="Ig-like_dom"/>
</dbReference>
<proteinExistence type="predicted"/>
<feature type="domain" description="Ig-like" evidence="20">
    <location>
        <begin position="571"/>
        <end position="662"/>
    </location>
</feature>
<feature type="domain" description="Ig-like" evidence="20">
    <location>
        <begin position="349"/>
        <end position="439"/>
    </location>
</feature>
<dbReference type="InterPro" id="IPR013151">
    <property type="entry name" value="Immunoglobulin_dom"/>
</dbReference>
<comment type="subcellular location">
    <subcellularLocation>
        <location evidence="1">Membrane</location>
        <topology evidence="1">Single-pass membrane protein</topology>
    </subcellularLocation>
</comment>
<evidence type="ECO:0000256" key="12">
    <source>
        <dbReference type="ARBA" id="ARBA00023136"/>
    </source>
</evidence>
<keyword evidence="16" id="KW-0325">Glycoprotein</keyword>
<dbReference type="Pfam" id="PF07679">
    <property type="entry name" value="I-set"/>
    <property type="match status" value="3"/>
</dbReference>
<feature type="domain" description="Ig-like" evidence="20">
    <location>
        <begin position="28"/>
        <end position="106"/>
    </location>
</feature>
<dbReference type="Gene3D" id="2.60.40.10">
    <property type="entry name" value="Immunoglobulins"/>
    <property type="match status" value="7"/>
</dbReference>
<keyword evidence="11 18" id="KW-1133">Transmembrane helix</keyword>
<dbReference type="OrthoDB" id="5982046at2759"/>
<feature type="chain" id="PRO_5040922687" description="receptor protein-tyrosine kinase" evidence="19">
    <location>
        <begin position="24"/>
        <end position="887"/>
    </location>
</feature>
<dbReference type="GO" id="GO:0007156">
    <property type="term" value="P:homophilic cell adhesion via plasma membrane adhesion molecules"/>
    <property type="evidence" value="ECO:0007669"/>
    <property type="project" value="TreeGrafter"/>
</dbReference>
<dbReference type="SMART" id="SM00409">
    <property type="entry name" value="IG"/>
    <property type="match status" value="7"/>
</dbReference>
<dbReference type="PANTHER" id="PTHR10075:SF100">
    <property type="entry name" value="FASCICLIN-2"/>
    <property type="match status" value="1"/>
</dbReference>
<dbReference type="PROSITE" id="PS50835">
    <property type="entry name" value="IG_LIKE"/>
    <property type="match status" value="7"/>
</dbReference>
<reference evidence="21" key="1">
    <citation type="submission" date="2023-01" db="EMBL/GenBank/DDBJ databases">
        <title>Genome assembly of the deep-sea coral Lophelia pertusa.</title>
        <authorList>
            <person name="Herrera S."/>
            <person name="Cordes E."/>
        </authorList>
    </citation>
    <scope>NUCLEOTIDE SEQUENCE</scope>
    <source>
        <strain evidence="21">USNM1676648</strain>
        <tissue evidence="21">Polyp</tissue>
    </source>
</reference>
<organism evidence="21 22">
    <name type="scientific">Desmophyllum pertusum</name>
    <dbReference type="NCBI Taxonomy" id="174260"/>
    <lineage>
        <taxon>Eukaryota</taxon>
        <taxon>Metazoa</taxon>
        <taxon>Cnidaria</taxon>
        <taxon>Anthozoa</taxon>
        <taxon>Hexacorallia</taxon>
        <taxon>Scleractinia</taxon>
        <taxon>Caryophylliina</taxon>
        <taxon>Caryophylliidae</taxon>
        <taxon>Desmophyllum</taxon>
    </lineage>
</organism>
<evidence type="ECO:0000256" key="5">
    <source>
        <dbReference type="ARBA" id="ARBA00022692"/>
    </source>
</evidence>
<dbReference type="EMBL" id="MU827782">
    <property type="protein sequence ID" value="KAJ7336591.1"/>
    <property type="molecule type" value="Genomic_DNA"/>
</dbReference>
<dbReference type="AlphaFoldDB" id="A0A9X0CF50"/>
<dbReference type="CDD" id="cd00096">
    <property type="entry name" value="Ig"/>
    <property type="match status" value="1"/>
</dbReference>
<dbReference type="FunFam" id="2.60.40.10:FF:000016">
    <property type="entry name" value="Fibroblast growth factor receptor"/>
    <property type="match status" value="3"/>
</dbReference>
<evidence type="ECO:0000256" key="13">
    <source>
        <dbReference type="ARBA" id="ARBA00023137"/>
    </source>
</evidence>
<keyword evidence="3" id="KW-0597">Phosphoprotein</keyword>
<dbReference type="GO" id="GO:0005886">
    <property type="term" value="C:plasma membrane"/>
    <property type="evidence" value="ECO:0007669"/>
    <property type="project" value="TreeGrafter"/>
</dbReference>
<evidence type="ECO:0000256" key="6">
    <source>
        <dbReference type="ARBA" id="ARBA00022729"/>
    </source>
</evidence>
<sequence length="887" mass="100475">MEAFKKPLAMLLLIIVFSSIAHSDHDRPTFRNPSKNRDRFLEYIEGVQVKLRCHAKGVHPLNVTWLKNGKPLIRAGQTLLKSKGWVLNFATLSYNDAGTYTCTVRNAFGIIKRTFIIKVVVDPPQPHPQERKPMILENVLKNKTAITGEDVTFVCSAVSKSHPEFHFLKWKSLKNVSNGSDPFEFVDFTKSKFREIRKIDKQHMGNRQVYTHRLIVRNVTLADATKYTCVVGSSAGYVSKHAYLIVLSREDKYPPRIRGTPKLQYNADVGELKRLRCGVTGLPPPTITWIKDDKPLQLTERVRNLNNNNKTIKIKQVRLGDQGNYTCISENPHGKLSLTLELNVRQGAPTFSDPSIKRAFRAWPSSHSIRLECLATGAPPLKYTWLKDGKKMPRRWMDPYLNSSIWYLKLKDLVLNDTGKYTCIVSNPYGSINHTYTLLVVAKKPLSPPILQNDLPKNTTVQLGDNATMTCIVLVSGTLPDFKWLKWDKSITSIQKIGDDLDKESYHLIDPHNYNTIQVKDSYGVELRITNVTEDDLGLYTCVVSNHVGKNYNSAFLSTYVKPTIPVRGGPTFSDPSMLKRAFRAWPALHSIRLKCLATGAPPLKYTWLKDGKKMPRRWMDPYLNSSIWYLKLKDLVPYDSGKYTCIVSNPYGSINHTYTLQVVAKQRSRPILQNDLPKNTTVQLGDNATMTCIVLVSGTLPDFKWLKWDKSITSLSNIGDDLEKGSYHLIDPHNYNTIQVKDSYGVELRIPNVTEDDLGLYTCFVSNHIGKDYNSAFLGKGVKPTVRVTAPTLGIPAMKTASAEGFRAARKEPQPKPGRNVNRVMLFVTIPLCGAVIITAFLAWYYWQIRKIKKSASPRALAMDTIEQSGHARKKPRNEYVFLPQY</sequence>
<keyword evidence="14" id="KW-1015">Disulfide bond</keyword>
<dbReference type="GO" id="GO:0098632">
    <property type="term" value="F:cell-cell adhesion mediator activity"/>
    <property type="evidence" value="ECO:0007669"/>
    <property type="project" value="TreeGrafter"/>
</dbReference>
<dbReference type="Pfam" id="PF00047">
    <property type="entry name" value="ig"/>
    <property type="match status" value="3"/>
</dbReference>
<evidence type="ECO:0000256" key="9">
    <source>
        <dbReference type="ARBA" id="ARBA00022777"/>
    </source>
</evidence>
<keyword evidence="4 21" id="KW-0808">Transferase</keyword>
<keyword evidence="9" id="KW-0418">Kinase</keyword>
<evidence type="ECO:0000313" key="22">
    <source>
        <dbReference type="Proteomes" id="UP001163046"/>
    </source>
</evidence>
<feature type="domain" description="Ig-like" evidence="20">
    <location>
        <begin position="448"/>
        <end position="558"/>
    </location>
</feature>
<evidence type="ECO:0000256" key="1">
    <source>
        <dbReference type="ARBA" id="ARBA00004167"/>
    </source>
</evidence>
<dbReference type="InterPro" id="IPR036179">
    <property type="entry name" value="Ig-like_dom_sf"/>
</dbReference>
<keyword evidence="12 18" id="KW-0472">Membrane</keyword>
<dbReference type="FunFam" id="2.60.40.10:FF:000020">
    <property type="entry name" value="Fibroblast growth factor receptor"/>
    <property type="match status" value="3"/>
</dbReference>
<evidence type="ECO:0000256" key="19">
    <source>
        <dbReference type="SAM" id="SignalP"/>
    </source>
</evidence>
<evidence type="ECO:0000313" key="21">
    <source>
        <dbReference type="EMBL" id="KAJ7336591.1"/>
    </source>
</evidence>
<keyword evidence="5 18" id="KW-0812">Transmembrane</keyword>
<evidence type="ECO:0000259" key="20">
    <source>
        <dbReference type="PROSITE" id="PS50835"/>
    </source>
</evidence>
<dbReference type="EC" id="2.7.10.1" evidence="2"/>
<keyword evidence="13" id="KW-0829">Tyrosine-protein kinase</keyword>
<dbReference type="SMART" id="SM00408">
    <property type="entry name" value="IGc2"/>
    <property type="match status" value="7"/>
</dbReference>
<dbReference type="InterPro" id="IPR003599">
    <property type="entry name" value="Ig_sub"/>
</dbReference>
<keyword evidence="8" id="KW-0547">Nucleotide-binding</keyword>
<feature type="transmembrane region" description="Helical" evidence="18">
    <location>
        <begin position="825"/>
        <end position="848"/>
    </location>
</feature>
<evidence type="ECO:0000256" key="7">
    <source>
        <dbReference type="ARBA" id="ARBA00022737"/>
    </source>
</evidence>
<evidence type="ECO:0000256" key="8">
    <source>
        <dbReference type="ARBA" id="ARBA00022741"/>
    </source>
</evidence>
<evidence type="ECO:0000256" key="16">
    <source>
        <dbReference type="ARBA" id="ARBA00023180"/>
    </source>
</evidence>
<comment type="caution">
    <text evidence="21">The sequence shown here is derived from an EMBL/GenBank/DDBJ whole genome shotgun (WGS) entry which is preliminary data.</text>
</comment>
<keyword evidence="10" id="KW-0067">ATP-binding</keyword>
<gene>
    <name evidence="21" type="primary">FGFR4_7</name>
    <name evidence="21" type="ORF">OS493_011807</name>
</gene>
<dbReference type="SUPFAM" id="SSF48726">
    <property type="entry name" value="Immunoglobulin"/>
    <property type="match status" value="7"/>
</dbReference>
<dbReference type="GO" id="GO:0007411">
    <property type="term" value="P:axon guidance"/>
    <property type="evidence" value="ECO:0007669"/>
    <property type="project" value="TreeGrafter"/>
</dbReference>
<feature type="domain" description="Ig-like" evidence="20">
    <location>
        <begin position="255"/>
        <end position="343"/>
    </location>
</feature>
<protein>
    <recommendedName>
        <fullName evidence="2">receptor protein-tyrosine kinase</fullName>
        <ecNumber evidence="2">2.7.10.1</ecNumber>
    </recommendedName>
</protein>
<dbReference type="Proteomes" id="UP001163046">
    <property type="component" value="Unassembled WGS sequence"/>
</dbReference>
<keyword evidence="17" id="KW-0393">Immunoglobulin domain</keyword>
<dbReference type="FunFam" id="2.60.40.10:FF:000032">
    <property type="entry name" value="palladin isoform X1"/>
    <property type="match status" value="1"/>
</dbReference>
<keyword evidence="22" id="KW-1185">Reference proteome</keyword>
<evidence type="ECO:0000256" key="17">
    <source>
        <dbReference type="ARBA" id="ARBA00023319"/>
    </source>
</evidence>